<dbReference type="AlphaFoldDB" id="A0A844F6V1"/>
<dbReference type="RefSeq" id="WP_154322197.1">
    <property type="nucleotide sequence ID" value="NZ_CP045695.1"/>
</dbReference>
<dbReference type="Proteomes" id="UP000462363">
    <property type="component" value="Unassembled WGS sequence"/>
</dbReference>
<protein>
    <submittedName>
        <fullName evidence="2">HD domain-containing protein</fullName>
    </submittedName>
</protein>
<comment type="caution">
    <text evidence="2">The sequence shown here is derived from an EMBL/GenBank/DDBJ whole genome shotgun (WGS) entry which is preliminary data.</text>
</comment>
<dbReference type="PROSITE" id="PS51831">
    <property type="entry name" value="HD"/>
    <property type="match status" value="1"/>
</dbReference>
<name>A0A844F6V1_CLOSV</name>
<proteinExistence type="predicted"/>
<reference evidence="2 3" key="1">
    <citation type="submission" date="2019-08" db="EMBL/GenBank/DDBJ databases">
        <title>In-depth cultivation of the pig gut microbiome towards novel bacterial diversity and tailored functional studies.</title>
        <authorList>
            <person name="Wylensek D."/>
            <person name="Hitch T.C.A."/>
            <person name="Clavel T."/>
        </authorList>
    </citation>
    <scope>NUCLEOTIDE SEQUENCE [LARGE SCALE GENOMIC DNA]</scope>
    <source>
        <strain evidence="2 3">BL-389-WT-3D</strain>
    </source>
</reference>
<organism evidence="2 3">
    <name type="scientific">Clostridium scindens (strain JCM 10418 / VPI 12708)</name>
    <dbReference type="NCBI Taxonomy" id="29347"/>
    <lineage>
        <taxon>Bacteria</taxon>
        <taxon>Bacillati</taxon>
        <taxon>Bacillota</taxon>
        <taxon>Clostridia</taxon>
        <taxon>Lachnospirales</taxon>
        <taxon>Lachnospiraceae</taxon>
    </lineage>
</organism>
<gene>
    <name evidence="2" type="ORF">FYJ37_09965</name>
</gene>
<dbReference type="Pfam" id="PF01966">
    <property type="entry name" value="HD"/>
    <property type="match status" value="1"/>
</dbReference>
<evidence type="ECO:0000313" key="2">
    <source>
        <dbReference type="EMBL" id="MSS40666.1"/>
    </source>
</evidence>
<dbReference type="InterPro" id="IPR003607">
    <property type="entry name" value="HD/PDEase_dom"/>
</dbReference>
<sequence length="262" mass="30984">MDLQYARETFERYLEQYDQSDDKIRLKIVHTYGVVDASRQITERMGLSPEDIDLAQLIGLLHDIGRFEQLRIFDSFEPDTMNHARFGVRILFEEGLIRRFVREDKWDDIIRTAIIKHSDFKLGGIEDSHKLLHARIIRDADKLDNCRVKLEDAIETMLQVTAKEVGKSAISPEVMEQFRRKESIRSLTRKTKMDYWVSYLAYFFDINYQVTFDIIEENNYIERLIARIPYSNPETAEQMLEIKEGLKQYVSVARCSKHSNYL</sequence>
<feature type="domain" description="HD" evidence="1">
    <location>
        <begin position="27"/>
        <end position="146"/>
    </location>
</feature>
<evidence type="ECO:0000259" key="1">
    <source>
        <dbReference type="PROSITE" id="PS51831"/>
    </source>
</evidence>
<accession>A0A844F6V1</accession>
<evidence type="ECO:0000313" key="3">
    <source>
        <dbReference type="Proteomes" id="UP000462363"/>
    </source>
</evidence>
<dbReference type="CDD" id="cd00077">
    <property type="entry name" value="HDc"/>
    <property type="match status" value="1"/>
</dbReference>
<dbReference type="SMART" id="SM00471">
    <property type="entry name" value="HDc"/>
    <property type="match status" value="1"/>
</dbReference>
<dbReference type="EMBL" id="VUMB01000018">
    <property type="protein sequence ID" value="MSS40666.1"/>
    <property type="molecule type" value="Genomic_DNA"/>
</dbReference>
<dbReference type="Gene3D" id="1.10.3210.10">
    <property type="entry name" value="Hypothetical protein af1432"/>
    <property type="match status" value="1"/>
</dbReference>
<dbReference type="InterPro" id="IPR006674">
    <property type="entry name" value="HD_domain"/>
</dbReference>
<dbReference type="SUPFAM" id="SSF109604">
    <property type="entry name" value="HD-domain/PDEase-like"/>
    <property type="match status" value="1"/>
</dbReference>